<sequence length="194" mass="21274">MTGTTQLSTSAITESSLISSQAAPLALPAVVPEAARMQLARMFRDPSLLERPERAELVAHLREAVALQPESAPLRVLLGMALCVNFDGQSAMEELREACRLEPESFIARLKFGELLMRLRICDQAAEQTQLAVELAANSLQADLARRQAATIRTMQREGVERGGYGKMLQMFSFARRWSGRSAKESSAVALSPQ</sequence>
<dbReference type="InterPro" id="IPR011990">
    <property type="entry name" value="TPR-like_helical_dom_sf"/>
</dbReference>
<dbReference type="SUPFAM" id="SSF48452">
    <property type="entry name" value="TPR-like"/>
    <property type="match status" value="1"/>
</dbReference>
<proteinExistence type="predicted"/>
<dbReference type="AlphaFoldDB" id="A0A7V4XR08"/>
<organism evidence="1">
    <name type="scientific">Acidobacterium capsulatum</name>
    <dbReference type="NCBI Taxonomy" id="33075"/>
    <lineage>
        <taxon>Bacteria</taxon>
        <taxon>Pseudomonadati</taxon>
        <taxon>Acidobacteriota</taxon>
        <taxon>Terriglobia</taxon>
        <taxon>Terriglobales</taxon>
        <taxon>Acidobacteriaceae</taxon>
        <taxon>Acidobacterium</taxon>
    </lineage>
</organism>
<name>A0A7V4XR08_9BACT</name>
<evidence type="ECO:0008006" key="2">
    <source>
        <dbReference type="Google" id="ProtNLM"/>
    </source>
</evidence>
<reference evidence="1" key="1">
    <citation type="journal article" date="2020" name="mSystems">
        <title>Genome- and Community-Level Interaction Insights into Carbon Utilization and Element Cycling Functions of Hydrothermarchaeota in Hydrothermal Sediment.</title>
        <authorList>
            <person name="Zhou Z."/>
            <person name="Liu Y."/>
            <person name="Xu W."/>
            <person name="Pan J."/>
            <person name="Luo Z.H."/>
            <person name="Li M."/>
        </authorList>
    </citation>
    <scope>NUCLEOTIDE SEQUENCE [LARGE SCALE GENOMIC DNA]</scope>
    <source>
        <strain evidence="1">SpSt-855</strain>
    </source>
</reference>
<dbReference type="EMBL" id="DTKL01000010">
    <property type="protein sequence ID" value="HGY93310.1"/>
    <property type="molecule type" value="Genomic_DNA"/>
</dbReference>
<accession>A0A7V4XR08</accession>
<evidence type="ECO:0000313" key="1">
    <source>
        <dbReference type="EMBL" id="HGY93310.1"/>
    </source>
</evidence>
<gene>
    <name evidence="1" type="ORF">ENW50_01265</name>
</gene>
<protein>
    <recommendedName>
        <fullName evidence="2">Tetratricopeptide repeat protein</fullName>
    </recommendedName>
</protein>
<comment type="caution">
    <text evidence="1">The sequence shown here is derived from an EMBL/GenBank/DDBJ whole genome shotgun (WGS) entry which is preliminary data.</text>
</comment>
<dbReference type="Gene3D" id="1.25.40.10">
    <property type="entry name" value="Tetratricopeptide repeat domain"/>
    <property type="match status" value="1"/>
</dbReference>